<organism evidence="18 19">
    <name type="scientific">Dreissena polymorpha</name>
    <name type="common">Zebra mussel</name>
    <name type="synonym">Mytilus polymorpha</name>
    <dbReference type="NCBI Taxonomy" id="45954"/>
    <lineage>
        <taxon>Eukaryota</taxon>
        <taxon>Metazoa</taxon>
        <taxon>Spiralia</taxon>
        <taxon>Lophotrochozoa</taxon>
        <taxon>Mollusca</taxon>
        <taxon>Bivalvia</taxon>
        <taxon>Autobranchia</taxon>
        <taxon>Heteroconchia</taxon>
        <taxon>Euheterodonta</taxon>
        <taxon>Imparidentia</taxon>
        <taxon>Neoheterodontei</taxon>
        <taxon>Myida</taxon>
        <taxon>Dreissenoidea</taxon>
        <taxon>Dreissenidae</taxon>
        <taxon>Dreissena</taxon>
    </lineage>
</organism>
<proteinExistence type="inferred from homology"/>
<comment type="subunit">
    <text evidence="14">Homotrimer; The trimer binds only one molecule of glutathione.</text>
</comment>
<evidence type="ECO:0000256" key="5">
    <source>
        <dbReference type="ARBA" id="ARBA00012452"/>
    </source>
</evidence>
<keyword evidence="6" id="KW-0808">Transferase</keyword>
<evidence type="ECO:0000256" key="7">
    <source>
        <dbReference type="ARBA" id="ARBA00022692"/>
    </source>
</evidence>
<evidence type="ECO:0000256" key="1">
    <source>
        <dbReference type="ARBA" id="ARBA00003701"/>
    </source>
</evidence>
<keyword evidence="7 17" id="KW-0812">Transmembrane</keyword>
<dbReference type="GO" id="GO:0004364">
    <property type="term" value="F:glutathione transferase activity"/>
    <property type="evidence" value="ECO:0007669"/>
    <property type="project" value="UniProtKB-EC"/>
</dbReference>
<name>A0A9D4JZ27_DREPO</name>
<dbReference type="PANTHER" id="PTHR10689:SF6">
    <property type="entry name" value="MICROSOMAL GLUTATHIONE S-TRANSFERASE 1"/>
    <property type="match status" value="1"/>
</dbReference>
<dbReference type="AlphaFoldDB" id="A0A9D4JZ27"/>
<comment type="function">
    <text evidence="1">Conjugation of reduced glutathione to a wide number of exogenous and endogenous hydrophobic electrophiles.</text>
</comment>
<gene>
    <name evidence="18" type="ORF">DPMN_103312</name>
</gene>
<keyword evidence="19" id="KW-1185">Reference proteome</keyword>
<accession>A0A9D4JZ27</accession>
<dbReference type="EC" id="2.5.1.18" evidence="5"/>
<sequence length="148" mass="17147">MANSSAFWESELFRTFAFYVSVLLFKVLSNNFTTVYYRSIRKCYRVEEDSKLVKAKHQAVEHPDVTRVVRIHEHDLENIIPFILIGSLFILTGPSLTLATWYFRIFTGARLVHTISYLFALQPARTIAHVVAVVILNLMVVSNIKYFM</sequence>
<evidence type="ECO:0000256" key="4">
    <source>
        <dbReference type="ARBA" id="ARBA00010459"/>
    </source>
</evidence>
<dbReference type="EMBL" id="JAIWYP010000004">
    <property type="protein sequence ID" value="KAH3830075.1"/>
    <property type="molecule type" value="Genomic_DNA"/>
</dbReference>
<evidence type="ECO:0000256" key="6">
    <source>
        <dbReference type="ARBA" id="ARBA00022679"/>
    </source>
</evidence>
<feature type="transmembrane region" description="Helical" evidence="17">
    <location>
        <begin position="115"/>
        <end position="140"/>
    </location>
</feature>
<evidence type="ECO:0000313" key="19">
    <source>
        <dbReference type="Proteomes" id="UP000828390"/>
    </source>
</evidence>
<keyword evidence="10 17" id="KW-1133">Transmembrane helix</keyword>
<comment type="caution">
    <text evidence="18">The sequence shown here is derived from an EMBL/GenBank/DDBJ whole genome shotgun (WGS) entry which is preliminary data.</text>
</comment>
<evidence type="ECO:0000256" key="10">
    <source>
        <dbReference type="ARBA" id="ARBA00022989"/>
    </source>
</evidence>
<evidence type="ECO:0000256" key="9">
    <source>
        <dbReference type="ARBA" id="ARBA00022824"/>
    </source>
</evidence>
<dbReference type="SUPFAM" id="SSF161084">
    <property type="entry name" value="MAPEG domain-like"/>
    <property type="match status" value="1"/>
</dbReference>
<evidence type="ECO:0000256" key="2">
    <source>
        <dbReference type="ARBA" id="ARBA00004294"/>
    </source>
</evidence>
<evidence type="ECO:0000256" key="12">
    <source>
        <dbReference type="ARBA" id="ARBA00023128"/>
    </source>
</evidence>
<evidence type="ECO:0000256" key="15">
    <source>
        <dbReference type="ARBA" id="ARBA00039397"/>
    </source>
</evidence>
<feature type="transmembrane region" description="Helical" evidence="17">
    <location>
        <begin position="79"/>
        <end position="103"/>
    </location>
</feature>
<feature type="transmembrane region" description="Helical" evidence="17">
    <location>
        <begin position="16"/>
        <end position="37"/>
    </location>
</feature>
<keyword evidence="11" id="KW-0007">Acetylation</keyword>
<dbReference type="InterPro" id="IPR001129">
    <property type="entry name" value="Membr-assoc_MAPEG"/>
</dbReference>
<evidence type="ECO:0000256" key="13">
    <source>
        <dbReference type="ARBA" id="ARBA00023136"/>
    </source>
</evidence>
<evidence type="ECO:0000313" key="18">
    <source>
        <dbReference type="EMBL" id="KAH3830075.1"/>
    </source>
</evidence>
<evidence type="ECO:0000256" key="16">
    <source>
        <dbReference type="ARBA" id="ARBA00049385"/>
    </source>
</evidence>
<evidence type="ECO:0000256" key="3">
    <source>
        <dbReference type="ARBA" id="ARBA00004477"/>
    </source>
</evidence>
<comment type="similarity">
    <text evidence="4">Belongs to the MAPEG family.</text>
</comment>
<keyword evidence="13 17" id="KW-0472">Membrane</keyword>
<dbReference type="InterPro" id="IPR040162">
    <property type="entry name" value="MGST1-like"/>
</dbReference>
<dbReference type="PANTHER" id="PTHR10689">
    <property type="entry name" value="MICROSOMAL GLUTATHIONE S-TRANSFERASE 1"/>
    <property type="match status" value="1"/>
</dbReference>
<dbReference type="OrthoDB" id="193139at2759"/>
<reference evidence="18" key="1">
    <citation type="journal article" date="2019" name="bioRxiv">
        <title>The Genome of the Zebra Mussel, Dreissena polymorpha: A Resource for Invasive Species Research.</title>
        <authorList>
            <person name="McCartney M.A."/>
            <person name="Auch B."/>
            <person name="Kono T."/>
            <person name="Mallez S."/>
            <person name="Zhang Y."/>
            <person name="Obille A."/>
            <person name="Becker A."/>
            <person name="Abrahante J.E."/>
            <person name="Garbe J."/>
            <person name="Badalamenti J.P."/>
            <person name="Herman A."/>
            <person name="Mangelson H."/>
            <person name="Liachko I."/>
            <person name="Sullivan S."/>
            <person name="Sone E.D."/>
            <person name="Koren S."/>
            <person name="Silverstein K.A.T."/>
            <person name="Beckman K.B."/>
            <person name="Gohl D.M."/>
        </authorList>
    </citation>
    <scope>NUCLEOTIDE SEQUENCE</scope>
    <source>
        <strain evidence="18">Duluth1</strain>
        <tissue evidence="18">Whole animal</tissue>
    </source>
</reference>
<dbReference type="Gene3D" id="1.20.120.550">
    <property type="entry name" value="Membrane associated eicosanoid/glutathione metabolism-like domain"/>
    <property type="match status" value="1"/>
</dbReference>
<protein>
    <recommendedName>
        <fullName evidence="15">Microsomal glutathione S-transferase 1</fullName>
        <ecNumber evidence="5">2.5.1.18</ecNumber>
    </recommendedName>
</protein>
<evidence type="ECO:0000256" key="14">
    <source>
        <dbReference type="ARBA" id="ARBA00038540"/>
    </source>
</evidence>
<evidence type="ECO:0000256" key="8">
    <source>
        <dbReference type="ARBA" id="ARBA00022787"/>
    </source>
</evidence>
<dbReference type="GO" id="GO:0005741">
    <property type="term" value="C:mitochondrial outer membrane"/>
    <property type="evidence" value="ECO:0007669"/>
    <property type="project" value="UniProtKB-SubCell"/>
</dbReference>
<dbReference type="Proteomes" id="UP000828390">
    <property type="component" value="Unassembled WGS sequence"/>
</dbReference>
<comment type="subcellular location">
    <subcellularLocation>
        <location evidence="3">Endoplasmic reticulum membrane</location>
        <topology evidence="3">Multi-pass membrane protein</topology>
    </subcellularLocation>
    <subcellularLocation>
        <location evidence="2">Mitochondrion outer membrane</location>
    </subcellularLocation>
</comment>
<dbReference type="InterPro" id="IPR023352">
    <property type="entry name" value="MAPEG-like_dom_sf"/>
</dbReference>
<keyword evidence="9" id="KW-0256">Endoplasmic reticulum</keyword>
<evidence type="ECO:0000256" key="17">
    <source>
        <dbReference type="SAM" id="Phobius"/>
    </source>
</evidence>
<dbReference type="Pfam" id="PF01124">
    <property type="entry name" value="MAPEG"/>
    <property type="match status" value="1"/>
</dbReference>
<dbReference type="GO" id="GO:0005789">
    <property type="term" value="C:endoplasmic reticulum membrane"/>
    <property type="evidence" value="ECO:0007669"/>
    <property type="project" value="UniProtKB-SubCell"/>
</dbReference>
<keyword evidence="8" id="KW-1000">Mitochondrion outer membrane</keyword>
<reference evidence="18" key="2">
    <citation type="submission" date="2020-11" db="EMBL/GenBank/DDBJ databases">
        <authorList>
            <person name="McCartney M.A."/>
            <person name="Auch B."/>
            <person name="Kono T."/>
            <person name="Mallez S."/>
            <person name="Becker A."/>
            <person name="Gohl D.M."/>
            <person name="Silverstein K.A.T."/>
            <person name="Koren S."/>
            <person name="Bechman K.B."/>
            <person name="Herman A."/>
            <person name="Abrahante J.E."/>
            <person name="Garbe J."/>
        </authorList>
    </citation>
    <scope>NUCLEOTIDE SEQUENCE</scope>
    <source>
        <strain evidence="18">Duluth1</strain>
        <tissue evidence="18">Whole animal</tissue>
    </source>
</reference>
<evidence type="ECO:0000256" key="11">
    <source>
        <dbReference type="ARBA" id="ARBA00022990"/>
    </source>
</evidence>
<comment type="catalytic activity">
    <reaction evidence="16">
        <text>RX + glutathione = an S-substituted glutathione + a halide anion + H(+)</text>
        <dbReference type="Rhea" id="RHEA:16437"/>
        <dbReference type="ChEBI" id="CHEBI:15378"/>
        <dbReference type="ChEBI" id="CHEBI:16042"/>
        <dbReference type="ChEBI" id="CHEBI:17792"/>
        <dbReference type="ChEBI" id="CHEBI:57925"/>
        <dbReference type="ChEBI" id="CHEBI:90779"/>
        <dbReference type="EC" id="2.5.1.18"/>
    </reaction>
    <physiologicalReaction direction="left-to-right" evidence="16">
        <dbReference type="Rhea" id="RHEA:16438"/>
    </physiologicalReaction>
</comment>
<keyword evidence="12" id="KW-0496">Mitochondrion</keyword>